<evidence type="ECO:0000313" key="1">
    <source>
        <dbReference type="EMBL" id="SFB87156.1"/>
    </source>
</evidence>
<keyword evidence="2" id="KW-1185">Reference proteome</keyword>
<sequence>MPPGWTPPDWESRHIDLLALGVPVRLRCWGDEPDEVAKHVRRAWAAAIAIAPAAPSVVLDVVVTADEQVRTTASAAGAIADPSIEIVLHILSGRVTLAAIDQQAGRLWMLHGAALADPVTGASVALVAPSGTGKSTAARTLGRRFGYLTDETTGIGADLTIHPHAKPLSIVRSGTFVKEQVGPAEVDLLPGHATPALRAILLLRRDGTRTVGVERLRTSMAIAGLAPETSYLGRLPRPLSFVAGVIERTAGVFDVHYDEAADLEPVVADLVSR</sequence>
<evidence type="ECO:0008006" key="3">
    <source>
        <dbReference type="Google" id="ProtNLM"/>
    </source>
</evidence>
<name>A0A1I1EKJ0_9ACTN</name>
<evidence type="ECO:0000313" key="2">
    <source>
        <dbReference type="Proteomes" id="UP000198832"/>
    </source>
</evidence>
<dbReference type="RefSeq" id="WP_091120214.1">
    <property type="nucleotide sequence ID" value="NZ_FOLB01000002.1"/>
</dbReference>
<dbReference type="AlphaFoldDB" id="A0A1I1EKJ0"/>
<protein>
    <recommendedName>
        <fullName evidence="3">Hpr(Ser) kinase/phosphatase</fullName>
    </recommendedName>
</protein>
<dbReference type="SUPFAM" id="SSF53795">
    <property type="entry name" value="PEP carboxykinase-like"/>
    <property type="match status" value="1"/>
</dbReference>
<organism evidence="1 2">
    <name type="scientific">Nocardioides terrae</name>
    <dbReference type="NCBI Taxonomy" id="574651"/>
    <lineage>
        <taxon>Bacteria</taxon>
        <taxon>Bacillati</taxon>
        <taxon>Actinomycetota</taxon>
        <taxon>Actinomycetes</taxon>
        <taxon>Propionibacteriales</taxon>
        <taxon>Nocardioidaceae</taxon>
        <taxon>Nocardioides</taxon>
    </lineage>
</organism>
<accession>A0A1I1EKJ0</accession>
<gene>
    <name evidence="1" type="ORF">SAMN04487968_102102</name>
</gene>
<reference evidence="1 2" key="1">
    <citation type="submission" date="2016-10" db="EMBL/GenBank/DDBJ databases">
        <authorList>
            <person name="de Groot N.N."/>
        </authorList>
    </citation>
    <scope>NUCLEOTIDE SEQUENCE [LARGE SCALE GENOMIC DNA]</scope>
    <source>
        <strain evidence="1 2">CGMCC 1.7056</strain>
    </source>
</reference>
<dbReference type="OrthoDB" id="4793383at2"/>
<dbReference type="Proteomes" id="UP000198832">
    <property type="component" value="Unassembled WGS sequence"/>
</dbReference>
<dbReference type="STRING" id="574651.SAMN04487968_102102"/>
<dbReference type="EMBL" id="FOLB01000002">
    <property type="protein sequence ID" value="SFB87156.1"/>
    <property type="molecule type" value="Genomic_DNA"/>
</dbReference>
<proteinExistence type="predicted"/>